<protein>
    <submittedName>
        <fullName evidence="2">Uncharacterized protein</fullName>
    </submittedName>
</protein>
<reference evidence="2" key="1">
    <citation type="journal article" date="2015" name="Nature">
        <title>Complex archaea that bridge the gap between prokaryotes and eukaryotes.</title>
        <authorList>
            <person name="Spang A."/>
            <person name="Saw J.H."/>
            <person name="Jorgensen S.L."/>
            <person name="Zaremba-Niedzwiedzka K."/>
            <person name="Martijn J."/>
            <person name="Lind A.E."/>
            <person name="van Eijk R."/>
            <person name="Schleper C."/>
            <person name="Guy L."/>
            <person name="Ettema T.J."/>
        </authorList>
    </citation>
    <scope>NUCLEOTIDE SEQUENCE</scope>
</reference>
<name>A0A0F9UAL0_9ZZZZ</name>
<gene>
    <name evidence="2" type="ORF">LCGC14_0630420</name>
</gene>
<sequence length="412" mass="45083">MIEKIAKYNLIDIQPLNTPDLTQSLIREQELNIDVNAVANTMKIIRTANKRQADLQTDAELQTDGDNTEFDLEAEVKSHPDSLFVKCFAIKADEMNDNGDWFGYVELKKATSTFIGVPVFTNHNNTDVEQSRGKVIHSWWDEDKNGIMIIARVDAEAYPKLARGITEEIVAGTSMGAQVQYSICSICHNKAATPDEFCACIRERKTRKISKKNQKCIYNKNGGDESCPLCGSTKGDVKSFNVEDKVSFEYNYGIKFIENSFVVSPACHDCGVTEIIDTQAFLAKVADIQARLPGLLKAAANADVMCSDKGCMKYAGQQELDSLNQALDLVTSVSQSMLKQKDQLDLEFVSDLVSVLSDLQTVADELTQQGYGRLQSPGEEGEVPPAPTSVGKPDGEQMVPTAPAPTTGGGSN</sequence>
<comment type="caution">
    <text evidence="2">The sequence shown here is derived from an EMBL/GenBank/DDBJ whole genome shotgun (WGS) entry which is preliminary data.</text>
</comment>
<feature type="region of interest" description="Disordered" evidence="1">
    <location>
        <begin position="371"/>
        <end position="412"/>
    </location>
</feature>
<proteinExistence type="predicted"/>
<evidence type="ECO:0000256" key="1">
    <source>
        <dbReference type="SAM" id="MobiDB-lite"/>
    </source>
</evidence>
<evidence type="ECO:0000313" key="2">
    <source>
        <dbReference type="EMBL" id="KKN50658.1"/>
    </source>
</evidence>
<organism evidence="2">
    <name type="scientific">marine sediment metagenome</name>
    <dbReference type="NCBI Taxonomy" id="412755"/>
    <lineage>
        <taxon>unclassified sequences</taxon>
        <taxon>metagenomes</taxon>
        <taxon>ecological metagenomes</taxon>
    </lineage>
</organism>
<feature type="non-terminal residue" evidence="2">
    <location>
        <position position="412"/>
    </location>
</feature>
<dbReference type="AlphaFoldDB" id="A0A0F9UAL0"/>
<accession>A0A0F9UAL0</accession>
<dbReference type="EMBL" id="LAZR01001101">
    <property type="protein sequence ID" value="KKN50658.1"/>
    <property type="molecule type" value="Genomic_DNA"/>
</dbReference>